<accession>A0AC60W6F3</accession>
<dbReference type="Proteomes" id="UP000591542">
    <property type="component" value="Unassembled WGS sequence"/>
</dbReference>
<sequence>GYPEGAIRGQITFNDDPVVETFFASSGFAGSSSSGGSGGNQGGGGSRSAILAPNVIMYNACSEELDGIMRIVTYNQKDRD</sequence>
<comment type="caution">
    <text evidence="1">The sequence shown here is derived from an EMBL/GenBank/DDBJ whole genome shotgun (WGS) entry which is preliminary data.</text>
</comment>
<evidence type="ECO:0000313" key="1">
    <source>
        <dbReference type="EMBL" id="MBA4463032.1"/>
    </source>
</evidence>
<proteinExistence type="predicted"/>
<reference evidence="1 2" key="1">
    <citation type="journal article" date="2020" name="Appl. Environ. Microbiol.">
        <title>Genomic Characteristics of a Novel Species of Ammonia-Oxidizing Archaea from the Jiulong River Estuary.</title>
        <authorList>
            <person name="Zou D."/>
            <person name="Wan R."/>
            <person name="Han L."/>
            <person name="Xu M.N."/>
            <person name="Liu Y."/>
            <person name="Liu H."/>
            <person name="Kao S.J."/>
            <person name="Li M."/>
        </authorList>
    </citation>
    <scope>NUCLEOTIDE SEQUENCE [LARGE SCALE GENOMIC DNA]</scope>
    <source>
        <strain evidence="1">S2bin1</strain>
    </source>
</reference>
<feature type="non-terminal residue" evidence="1">
    <location>
        <position position="1"/>
    </location>
</feature>
<evidence type="ECO:0000313" key="2">
    <source>
        <dbReference type="Proteomes" id="UP000591542"/>
    </source>
</evidence>
<dbReference type="EMBL" id="JACEMX010000061">
    <property type="protein sequence ID" value="MBA4463032.1"/>
    <property type="molecule type" value="Genomic_DNA"/>
</dbReference>
<protein>
    <submittedName>
        <fullName evidence="1">Uncharacterized protein</fullName>
    </submittedName>
</protein>
<organism evidence="1 2">
    <name type="scientific">Candidatus Nitrosomaritimum aestuariumsis</name>
    <dbReference type="NCBI Taxonomy" id="3342354"/>
    <lineage>
        <taxon>Archaea</taxon>
        <taxon>Nitrososphaerota</taxon>
        <taxon>Nitrososphaeria</taxon>
        <taxon>Nitrosopumilales</taxon>
        <taxon>Nitrosopumilaceae</taxon>
        <taxon>Candidatus Nitrosomaritimum</taxon>
    </lineage>
</organism>
<name>A0AC60W6F3_9ARCH</name>
<gene>
    <name evidence="1" type="ORF">H2B01_02450</name>
</gene>